<dbReference type="NCBIfam" id="TIGR01870">
    <property type="entry name" value="cas_TM1810_Csm2"/>
    <property type="match status" value="1"/>
</dbReference>
<sequence>MGLFAFSTTPPRCTCQTEPFDICNPSIDLYDKTARQLAEELKDPELLTEDKKSRQWRVKRDDKANKPTQLRKFYDELCMWEQKARDVESFGKMLPFIKMMNAKVAYARGRELVDDKFVTWFSTCMDQIKDSSEAGLSAFRNFRTHFEAFLGFFKQARPN</sequence>
<evidence type="ECO:0000256" key="3">
    <source>
        <dbReference type="ARBA" id="ARBA00016118"/>
    </source>
</evidence>
<evidence type="ECO:0000313" key="8">
    <source>
        <dbReference type="Proteomes" id="UP001162030"/>
    </source>
</evidence>
<evidence type="ECO:0000256" key="2">
    <source>
        <dbReference type="ARBA" id="ARBA00006896"/>
    </source>
</evidence>
<evidence type="ECO:0000256" key="6">
    <source>
        <dbReference type="ARBA" id="ARBA00031723"/>
    </source>
</evidence>
<keyword evidence="8" id="KW-1185">Reference proteome</keyword>
<comment type="function">
    <text evidence="1">This subunit may be involved in monitoring complementarity of crRNA and target RNA.</text>
</comment>
<comment type="similarity">
    <text evidence="2">Belongs to the CRISPR-associated Csm2 family.</text>
</comment>
<dbReference type="RefSeq" id="WP_317963727.1">
    <property type="nucleotide sequence ID" value="NZ_OX458333.1"/>
</dbReference>
<protein>
    <recommendedName>
        <fullName evidence="3">CRISPR system Cms protein Csm2</fullName>
    </recommendedName>
    <alternativeName>
        <fullName evidence="6">CRISPR type III A-associated protein Csm2</fullName>
    </alternativeName>
</protein>
<evidence type="ECO:0000313" key="7">
    <source>
        <dbReference type="EMBL" id="CAI8772669.1"/>
    </source>
</evidence>
<reference evidence="7 8" key="1">
    <citation type="submission" date="2023-03" db="EMBL/GenBank/DDBJ databases">
        <authorList>
            <person name="Pearce D."/>
        </authorList>
    </citation>
    <scope>NUCLEOTIDE SEQUENCE [LARGE SCALE GENOMIC DNA]</scope>
    <source>
        <strain evidence="7">Msz</strain>
    </source>
</reference>
<keyword evidence="5" id="KW-0051">Antiviral defense</keyword>
<keyword evidence="4" id="KW-0694">RNA-binding</keyword>
<evidence type="ECO:0000256" key="5">
    <source>
        <dbReference type="ARBA" id="ARBA00023118"/>
    </source>
</evidence>
<dbReference type="Pfam" id="PF03750">
    <property type="entry name" value="Csm2_III-A"/>
    <property type="match status" value="1"/>
</dbReference>
<name>A0ABN8WZ26_9GAMM</name>
<dbReference type="EMBL" id="OX458333">
    <property type="protein sequence ID" value="CAI8772669.1"/>
    <property type="molecule type" value="Genomic_DNA"/>
</dbReference>
<dbReference type="InterPro" id="IPR010149">
    <property type="entry name" value="CRISPR-assoc_prot_Csm2_III-A"/>
</dbReference>
<organism evidence="7 8">
    <name type="scientific">Methylocaldum szegediense</name>
    <dbReference type="NCBI Taxonomy" id="73780"/>
    <lineage>
        <taxon>Bacteria</taxon>
        <taxon>Pseudomonadati</taxon>
        <taxon>Pseudomonadota</taxon>
        <taxon>Gammaproteobacteria</taxon>
        <taxon>Methylococcales</taxon>
        <taxon>Methylococcaceae</taxon>
        <taxon>Methylocaldum</taxon>
    </lineage>
</organism>
<accession>A0ABN8WZ26</accession>
<dbReference type="CDD" id="cd09647">
    <property type="entry name" value="Csm2_III-A"/>
    <property type="match status" value="1"/>
</dbReference>
<proteinExistence type="inferred from homology"/>
<evidence type="ECO:0000256" key="1">
    <source>
        <dbReference type="ARBA" id="ARBA00003640"/>
    </source>
</evidence>
<dbReference type="Proteomes" id="UP001162030">
    <property type="component" value="Chromosome"/>
</dbReference>
<gene>
    <name evidence="7" type="ORF">MSZNOR_1061</name>
</gene>
<evidence type="ECO:0000256" key="4">
    <source>
        <dbReference type="ARBA" id="ARBA00022884"/>
    </source>
</evidence>